<evidence type="ECO:0000256" key="1">
    <source>
        <dbReference type="ARBA" id="ARBA00004613"/>
    </source>
</evidence>
<dbReference type="PANTHER" id="PTHR33136:SF95">
    <property type="entry name" value="PROTEIN RALF-LIKE 33-RELATED"/>
    <property type="match status" value="1"/>
</dbReference>
<proteinExistence type="inferred from homology"/>
<comment type="subcellular location">
    <subcellularLocation>
        <location evidence="1">Secreted</location>
    </subcellularLocation>
</comment>
<keyword evidence="4" id="KW-0372">Hormone</keyword>
<comment type="similarity">
    <text evidence="2">Belongs to the plant rapid alkalinization factor (RALF) family.</text>
</comment>
<dbReference type="PANTHER" id="PTHR33136">
    <property type="entry name" value="RAPID ALKALINIZATION FACTOR-LIKE"/>
    <property type="match status" value="1"/>
</dbReference>
<evidence type="ECO:0000256" key="3">
    <source>
        <dbReference type="ARBA" id="ARBA00022525"/>
    </source>
</evidence>
<feature type="chain" id="PRO_5029789013" evidence="7">
    <location>
        <begin position="32"/>
        <end position="115"/>
    </location>
</feature>
<feature type="signal peptide" evidence="7">
    <location>
        <begin position="1"/>
        <end position="31"/>
    </location>
</feature>
<protein>
    <submittedName>
        <fullName evidence="8">Uncharacterized protein</fullName>
    </submittedName>
</protein>
<keyword evidence="5 7" id="KW-0732">Signal</keyword>
<reference evidence="8" key="1">
    <citation type="submission" date="2021-01" db="UniProtKB">
        <authorList>
            <consortium name="EnsemblPlants"/>
        </authorList>
    </citation>
    <scope>IDENTIFICATION</scope>
</reference>
<sequence length="115" mass="12583">MAFCSSNAAVLISSLFITCLMMICLSRQAAAGQFDWVPSKTCQGVAECLDEQEEFMMDSEVNRRILATTDYISYSALQRNTVPCSRKGSSYYNCQAGASANPYSRGCSAITQCRS</sequence>
<evidence type="ECO:0000256" key="4">
    <source>
        <dbReference type="ARBA" id="ARBA00022702"/>
    </source>
</evidence>
<evidence type="ECO:0000256" key="7">
    <source>
        <dbReference type="SAM" id="SignalP"/>
    </source>
</evidence>
<evidence type="ECO:0000256" key="2">
    <source>
        <dbReference type="ARBA" id="ARBA00009178"/>
    </source>
</evidence>
<dbReference type="Gramene" id="Kaladp0067s0273.1.v1.1">
    <property type="protein sequence ID" value="Kaladp0067s0273.1.v1.1.CDS.1"/>
    <property type="gene ID" value="Kaladp0067s0273.v1.1"/>
</dbReference>
<keyword evidence="3" id="KW-0964">Secreted</keyword>
<dbReference type="GO" id="GO:0009506">
    <property type="term" value="C:plasmodesma"/>
    <property type="evidence" value="ECO:0007669"/>
    <property type="project" value="TreeGrafter"/>
</dbReference>
<name>A0A7N1A2D9_KALFE</name>
<dbReference type="InterPro" id="IPR008801">
    <property type="entry name" value="RALF"/>
</dbReference>
<dbReference type="AlphaFoldDB" id="A0A7N1A2D9"/>
<dbReference type="Pfam" id="PF05498">
    <property type="entry name" value="RALF"/>
    <property type="match status" value="1"/>
</dbReference>
<evidence type="ECO:0000256" key="5">
    <source>
        <dbReference type="ARBA" id="ARBA00022729"/>
    </source>
</evidence>
<evidence type="ECO:0000256" key="6">
    <source>
        <dbReference type="ARBA" id="ARBA00023157"/>
    </source>
</evidence>
<evidence type="ECO:0000313" key="9">
    <source>
        <dbReference type="Proteomes" id="UP000594263"/>
    </source>
</evidence>
<dbReference type="GO" id="GO:0019722">
    <property type="term" value="P:calcium-mediated signaling"/>
    <property type="evidence" value="ECO:0007669"/>
    <property type="project" value="TreeGrafter"/>
</dbReference>
<dbReference type="GO" id="GO:0005576">
    <property type="term" value="C:extracellular region"/>
    <property type="evidence" value="ECO:0007669"/>
    <property type="project" value="UniProtKB-SubCell"/>
</dbReference>
<keyword evidence="6" id="KW-1015">Disulfide bond</keyword>
<keyword evidence="9" id="KW-1185">Reference proteome</keyword>
<dbReference type="EnsemblPlants" id="Kaladp0067s0273.1.v1.1">
    <property type="protein sequence ID" value="Kaladp0067s0273.1.v1.1.CDS.1"/>
    <property type="gene ID" value="Kaladp0067s0273.v1.1"/>
</dbReference>
<dbReference type="GO" id="GO:0005179">
    <property type="term" value="F:hormone activity"/>
    <property type="evidence" value="ECO:0007669"/>
    <property type="project" value="UniProtKB-KW"/>
</dbReference>
<organism evidence="8 9">
    <name type="scientific">Kalanchoe fedtschenkoi</name>
    <name type="common">Lavender scallops</name>
    <name type="synonym">South American air plant</name>
    <dbReference type="NCBI Taxonomy" id="63787"/>
    <lineage>
        <taxon>Eukaryota</taxon>
        <taxon>Viridiplantae</taxon>
        <taxon>Streptophyta</taxon>
        <taxon>Embryophyta</taxon>
        <taxon>Tracheophyta</taxon>
        <taxon>Spermatophyta</taxon>
        <taxon>Magnoliopsida</taxon>
        <taxon>eudicotyledons</taxon>
        <taxon>Gunneridae</taxon>
        <taxon>Pentapetalae</taxon>
        <taxon>Saxifragales</taxon>
        <taxon>Crassulaceae</taxon>
        <taxon>Kalanchoe</taxon>
    </lineage>
</organism>
<evidence type="ECO:0000313" key="8">
    <source>
        <dbReference type="EnsemblPlants" id="Kaladp0067s0273.1.v1.1.CDS.1"/>
    </source>
</evidence>
<accession>A0A7N1A2D9</accession>
<dbReference type="OMA" id="SISECMM"/>
<dbReference type="Proteomes" id="UP000594263">
    <property type="component" value="Unplaced"/>
</dbReference>